<keyword evidence="3" id="KW-0805">Transcription regulation</keyword>
<reference evidence="8" key="1">
    <citation type="journal article" date="2015" name="PLoS ONE">
        <title>Comprehensive Evaluation of Toxoplasma gondii VEG and Neospora caninum LIV Genomes with Tachyzoite Stage Transcriptome and Proteome Defines Novel Transcript Features.</title>
        <authorList>
            <person name="Ramaprasad A."/>
            <person name="Mourier T."/>
            <person name="Naeem R."/>
            <person name="Malas T.B."/>
            <person name="Moussa E."/>
            <person name="Panigrahi A."/>
            <person name="Vermont S.J."/>
            <person name="Otto T.D."/>
            <person name="Wastling J."/>
            <person name="Pain A."/>
        </authorList>
    </citation>
    <scope>NUCLEOTIDE SEQUENCE</scope>
    <source>
        <strain evidence="8">Liverpool</strain>
    </source>
</reference>
<dbReference type="CDD" id="cd08047">
    <property type="entry name" value="TAF7"/>
    <property type="match status" value="1"/>
</dbReference>
<dbReference type="GO" id="GO:0016251">
    <property type="term" value="F:RNA polymerase II general transcription initiation factor activity"/>
    <property type="evidence" value="ECO:0007669"/>
    <property type="project" value="TreeGrafter"/>
</dbReference>
<keyword evidence="4" id="KW-0804">Transcription</keyword>
<comment type="similarity">
    <text evidence="2">Belongs to the TAF7 family.</text>
</comment>
<organism evidence="8">
    <name type="scientific">Neospora caninum (strain Liverpool)</name>
    <dbReference type="NCBI Taxonomy" id="572307"/>
    <lineage>
        <taxon>Eukaryota</taxon>
        <taxon>Sar</taxon>
        <taxon>Alveolata</taxon>
        <taxon>Apicomplexa</taxon>
        <taxon>Conoidasida</taxon>
        <taxon>Coccidia</taxon>
        <taxon>Eucoccidiorida</taxon>
        <taxon>Eimeriorina</taxon>
        <taxon>Sarcocystidae</taxon>
        <taxon>Neospora</taxon>
    </lineage>
</organism>
<evidence type="ECO:0000313" key="8">
    <source>
        <dbReference type="EMBL" id="CEL69656.1"/>
    </source>
</evidence>
<name>A0A0F7UKV0_NEOCL</name>
<sequence>MSNFPPSQAEAGTPPMQGGAVGVPNAFYASPESSGISPNSQDAFLFAQQSAILAQAPAMTADPHAIPLSQTQVGYMADGCGSQHVMQAEAYMHWDASIPQQVAPGEPYAHMPPGMGALGPVPGAFPGAALPFSSAPLVGPARSPFGPGENASVVSRSGLGGQRRLAGPAGKAAPSLASSHLQANRELARKQQTALRRGLFLATELEDWMGEDCPGLDRQCIIRFPPPIAALLRKRLSTVTSPEFHNSAKSEAIGTDGSPQGPSYPPGCSAANPLGLTIIPRDEWSYRIFDVKVSGHKGKLLGVLVELPTLVETYKSLDGDLLFKSGDICQMIVVCDPQDPREAIDVQDLSERQQWEWKAGLTPPTHRIRSRKFKNLDLFDRQEIRDAELQVLELLHSTRRDNYEIEVHTLHEMHRILEQQREAAEGKAPKPTAPGATANGTAVVEHVVSCDDDVLAWLDSAGMLHGAVLEPEGEGSFSDYSDILFDYTPVVGGAAGAMTTFGARGPGGPRGSRGRSAWRTAAASQPGVPVSHESLVFGGADGRAAQLEDEDGAGSAVEMDRGDSGGPVASGPCPVLVGVGPGEMGQPQAPVVEYPGRESAVPGGGEDLEARLRRKEERRQKKLLKKEKRRLKKEKKKAKRDKKKQVQGSGATRDGDEGGGLAGGQSAGSATQGDASRGEEAGEKDGSSSSSSSDEEDGGRDDDTLL</sequence>
<evidence type="ECO:0000256" key="2">
    <source>
        <dbReference type="ARBA" id="ARBA00009368"/>
    </source>
</evidence>
<dbReference type="InterPro" id="IPR037817">
    <property type="entry name" value="TAF7"/>
</dbReference>
<comment type="subcellular location">
    <subcellularLocation>
        <location evidence="1">Nucleus</location>
    </subcellularLocation>
</comment>
<dbReference type="AlphaFoldDB" id="A0A0F7UKV0"/>
<feature type="domain" description="TAFII55 protein conserved region" evidence="7">
    <location>
        <begin position="216"/>
        <end position="406"/>
    </location>
</feature>
<feature type="region of interest" description="Disordered" evidence="6">
    <location>
        <begin position="243"/>
        <end position="266"/>
    </location>
</feature>
<dbReference type="PANTHER" id="PTHR12228:SF0">
    <property type="entry name" value="TATA-BOX BINDING PROTEIN ASSOCIATED FACTOR 7"/>
    <property type="match status" value="1"/>
</dbReference>
<feature type="region of interest" description="Disordered" evidence="6">
    <location>
        <begin position="547"/>
        <end position="706"/>
    </location>
</feature>
<dbReference type="PANTHER" id="PTHR12228">
    <property type="entry name" value="TRANSCRIPTION INITIATION FACTOR TFIID 55 KD SUBUNIT-RELATED"/>
    <property type="match status" value="1"/>
</dbReference>
<dbReference type="InterPro" id="IPR006751">
    <property type="entry name" value="TAFII55_prot_cons_reg"/>
</dbReference>
<feature type="region of interest" description="Disordered" evidence="6">
    <location>
        <begin position="152"/>
        <end position="173"/>
    </location>
</feature>
<evidence type="ECO:0000256" key="4">
    <source>
        <dbReference type="ARBA" id="ARBA00023163"/>
    </source>
</evidence>
<evidence type="ECO:0000256" key="1">
    <source>
        <dbReference type="ARBA" id="ARBA00004123"/>
    </source>
</evidence>
<evidence type="ECO:0000256" key="5">
    <source>
        <dbReference type="ARBA" id="ARBA00023242"/>
    </source>
</evidence>
<feature type="compositionally biased region" description="Basic and acidic residues" evidence="6">
    <location>
        <begin position="676"/>
        <end position="686"/>
    </location>
</feature>
<dbReference type="EMBL" id="LN714486">
    <property type="protein sequence ID" value="CEL69656.1"/>
    <property type="molecule type" value="Genomic_DNA"/>
</dbReference>
<dbReference type="SMART" id="SM01370">
    <property type="entry name" value="TAFII55_N"/>
    <property type="match status" value="1"/>
</dbReference>
<keyword evidence="5" id="KW-0539">Nucleus</keyword>
<feature type="region of interest" description="Disordered" evidence="6">
    <location>
        <begin position="1"/>
        <end position="24"/>
    </location>
</feature>
<dbReference type="GO" id="GO:0051123">
    <property type="term" value="P:RNA polymerase II preinitiation complex assembly"/>
    <property type="evidence" value="ECO:0007669"/>
    <property type="project" value="TreeGrafter"/>
</dbReference>
<evidence type="ECO:0000256" key="6">
    <source>
        <dbReference type="SAM" id="MobiDB-lite"/>
    </source>
</evidence>
<protein>
    <submittedName>
        <fullName evidence="8">TAF7-like RNA polymerase II TAF7L</fullName>
    </submittedName>
</protein>
<feature type="compositionally biased region" description="Basic residues" evidence="6">
    <location>
        <begin position="620"/>
        <end position="645"/>
    </location>
</feature>
<evidence type="ECO:0000259" key="7">
    <source>
        <dbReference type="SMART" id="SM01370"/>
    </source>
</evidence>
<accession>A0A0F7UKV0</accession>
<dbReference type="Pfam" id="PF04658">
    <property type="entry name" value="TAFII55_N"/>
    <property type="match status" value="1"/>
</dbReference>
<dbReference type="GO" id="GO:0005669">
    <property type="term" value="C:transcription factor TFIID complex"/>
    <property type="evidence" value="ECO:0007669"/>
    <property type="project" value="InterPro"/>
</dbReference>
<gene>
    <name evidence="8" type="ORF">BN1204_053610</name>
</gene>
<feature type="compositionally biased region" description="Basic and acidic residues" evidence="6">
    <location>
        <begin position="608"/>
        <end position="619"/>
    </location>
</feature>
<evidence type="ECO:0000256" key="3">
    <source>
        <dbReference type="ARBA" id="ARBA00023015"/>
    </source>
</evidence>
<proteinExistence type="inferred from homology"/>